<accession>U5W0C1</accession>
<dbReference type="Proteomes" id="UP000017746">
    <property type="component" value="Chromosome"/>
</dbReference>
<dbReference type="OrthoDB" id="3386087at2"/>
<evidence type="ECO:0000313" key="1">
    <source>
        <dbReference type="EMBL" id="AGZ42663.1"/>
    </source>
</evidence>
<organism evidence="1 2">
    <name type="scientific">Actinoplanes friuliensis DSM 7358</name>
    <dbReference type="NCBI Taxonomy" id="1246995"/>
    <lineage>
        <taxon>Bacteria</taxon>
        <taxon>Bacillati</taxon>
        <taxon>Actinomycetota</taxon>
        <taxon>Actinomycetes</taxon>
        <taxon>Micromonosporales</taxon>
        <taxon>Micromonosporaceae</taxon>
        <taxon>Actinoplanes</taxon>
    </lineage>
</organism>
<proteinExistence type="predicted"/>
<keyword evidence="2" id="KW-1185">Reference proteome</keyword>
<dbReference type="RefSeq" id="WP_023363034.1">
    <property type="nucleotide sequence ID" value="NC_022657.1"/>
</dbReference>
<dbReference type="AlphaFoldDB" id="U5W0C1"/>
<name>U5W0C1_9ACTN</name>
<dbReference type="PATRIC" id="fig|1246995.3.peg.4453"/>
<dbReference type="EMBL" id="CP006272">
    <property type="protein sequence ID" value="AGZ42663.1"/>
    <property type="molecule type" value="Genomic_DNA"/>
</dbReference>
<evidence type="ECO:0000313" key="2">
    <source>
        <dbReference type="Proteomes" id="UP000017746"/>
    </source>
</evidence>
<dbReference type="STRING" id="1246995.AFR_21965"/>
<sequence length="161" mass="17960">MVSIIEAVEVMREDHPRIDVGGLYQQFRCRGGRWALITREDVRIALAGLECAARQEFPVPHPQRIVPRTPEGAWPQFQRAVTDLHTTGGLDAVEITRHLIDTGWSQVAEADVTAVLRRIRTGNTGRHFTPGRSLPAPRRTVPEICPSCDVRITDLGTCRCS</sequence>
<protein>
    <submittedName>
        <fullName evidence="1">Uncharacterized protein</fullName>
    </submittedName>
</protein>
<reference evidence="1 2" key="1">
    <citation type="journal article" date="2014" name="J. Biotechnol.">
        <title>Complete genome sequence of the actinobacterium Actinoplanes friuliensis HAG 010964, producer of the lipopeptide antibiotic friulimycin.</title>
        <authorList>
            <person name="Ruckert C."/>
            <person name="Szczepanowski R."/>
            <person name="Albersmeier A."/>
            <person name="Goesmann A."/>
            <person name="Fischer N."/>
            <person name="Steinkamper A."/>
            <person name="Puhler A."/>
            <person name="Biener R."/>
            <person name="Schwartz D."/>
            <person name="Kalinowski J."/>
        </authorList>
    </citation>
    <scope>NUCLEOTIDE SEQUENCE [LARGE SCALE GENOMIC DNA]</scope>
    <source>
        <strain evidence="1 2">DSM 7358</strain>
    </source>
</reference>
<gene>
    <name evidence="1" type="ORF">AFR_21965</name>
</gene>
<dbReference type="HOGENOM" id="CLU_1640166_0_0_11"/>
<dbReference type="KEGG" id="afs:AFR_21965"/>